<accession>A0ABM5K6G0</accession>
<feature type="signal peptide" evidence="2">
    <location>
        <begin position="1"/>
        <end position="22"/>
    </location>
</feature>
<feature type="chain" id="PRO_5045396852" evidence="2">
    <location>
        <begin position="23"/>
        <end position="130"/>
    </location>
</feature>
<feature type="compositionally biased region" description="Pro residues" evidence="1">
    <location>
        <begin position="45"/>
        <end position="58"/>
    </location>
</feature>
<dbReference type="Proteomes" id="UP001652700">
    <property type="component" value="Unplaced"/>
</dbReference>
<dbReference type="EnsemblMetazoa" id="XM_050649819.1">
    <property type="protein sequence ID" value="XP_050505776.1"/>
    <property type="gene ID" value="LOC126884030"/>
</dbReference>
<organism evidence="3 4">
    <name type="scientific">Diabrotica virgifera virgifera</name>
    <name type="common">western corn rootworm</name>
    <dbReference type="NCBI Taxonomy" id="50390"/>
    <lineage>
        <taxon>Eukaryota</taxon>
        <taxon>Metazoa</taxon>
        <taxon>Ecdysozoa</taxon>
        <taxon>Arthropoda</taxon>
        <taxon>Hexapoda</taxon>
        <taxon>Insecta</taxon>
        <taxon>Pterygota</taxon>
        <taxon>Neoptera</taxon>
        <taxon>Endopterygota</taxon>
        <taxon>Coleoptera</taxon>
        <taxon>Polyphaga</taxon>
        <taxon>Cucujiformia</taxon>
        <taxon>Chrysomeloidea</taxon>
        <taxon>Chrysomelidae</taxon>
        <taxon>Galerucinae</taxon>
        <taxon>Diabroticina</taxon>
        <taxon>Diabroticites</taxon>
        <taxon>Diabrotica</taxon>
    </lineage>
</organism>
<feature type="region of interest" description="Disordered" evidence="1">
    <location>
        <begin position="23"/>
        <end position="85"/>
    </location>
</feature>
<evidence type="ECO:0000256" key="2">
    <source>
        <dbReference type="SAM" id="SignalP"/>
    </source>
</evidence>
<dbReference type="RefSeq" id="XP_050505776.1">
    <property type="nucleotide sequence ID" value="XM_050649819.1"/>
</dbReference>
<evidence type="ECO:0000313" key="3">
    <source>
        <dbReference type="EnsemblMetazoa" id="XP_050505776.1"/>
    </source>
</evidence>
<proteinExistence type="predicted"/>
<dbReference type="PROSITE" id="PS51257">
    <property type="entry name" value="PROKAR_LIPOPROTEIN"/>
    <property type="match status" value="1"/>
</dbReference>
<keyword evidence="2" id="KW-0732">Signal</keyword>
<dbReference type="GeneID" id="126884030"/>
<evidence type="ECO:0000313" key="4">
    <source>
        <dbReference type="Proteomes" id="UP001652700"/>
    </source>
</evidence>
<protein>
    <submittedName>
        <fullName evidence="3">Uncharacterized protein</fullName>
    </submittedName>
</protein>
<name>A0ABM5K6G0_DIAVI</name>
<sequence length="130" mass="14440">MENRVVLVLSIIVSCCSKASLANPAFNSRDPTLRPPGSNEYPELPVRPPSPLVYPPETPLNQQNPFDNSRDPNFRPPGADEPDVKISEVDEIILPDVLPSRYVKDLSHPVRLVGPFEPDEQFLFAELPGL</sequence>
<keyword evidence="4" id="KW-1185">Reference proteome</keyword>
<evidence type="ECO:0000256" key="1">
    <source>
        <dbReference type="SAM" id="MobiDB-lite"/>
    </source>
</evidence>
<reference evidence="3" key="1">
    <citation type="submission" date="2025-05" db="UniProtKB">
        <authorList>
            <consortium name="EnsemblMetazoa"/>
        </authorList>
    </citation>
    <scope>IDENTIFICATION</scope>
</reference>